<accession>A0A9Q0LQF5</accession>
<evidence type="ECO:0000313" key="2">
    <source>
        <dbReference type="EMBL" id="KAJ5077077.1"/>
    </source>
</evidence>
<dbReference type="EMBL" id="JAPDFW010000059">
    <property type="protein sequence ID" value="KAJ5077077.1"/>
    <property type="molecule type" value="Genomic_DNA"/>
</dbReference>
<organism evidence="2 3">
    <name type="scientific">Anaeramoeba ignava</name>
    <name type="common">Anaerobic marine amoeba</name>
    <dbReference type="NCBI Taxonomy" id="1746090"/>
    <lineage>
        <taxon>Eukaryota</taxon>
        <taxon>Metamonada</taxon>
        <taxon>Anaeramoebidae</taxon>
        <taxon>Anaeramoeba</taxon>
    </lineage>
</organism>
<keyword evidence="3" id="KW-1185">Reference proteome</keyword>
<comment type="caution">
    <text evidence="2">The sequence shown here is derived from an EMBL/GenBank/DDBJ whole genome shotgun (WGS) entry which is preliminary data.</text>
</comment>
<sequence>MGKKNRQKNAQKTKNLKEIIQRRKQRRKRKGETTTIWRLKCFSKIYGIDYVYICRNGSKIKIPKSFTLKNPNLKKGDLIKIDSRLFRIEQAIGKKRPIDSIRRSYRKAFSDHGFKINKAYNRNYLVFEFLGK</sequence>
<proteinExistence type="predicted"/>
<dbReference type="AlphaFoldDB" id="A0A9Q0LQF5"/>
<evidence type="ECO:0000256" key="1">
    <source>
        <dbReference type="SAM" id="MobiDB-lite"/>
    </source>
</evidence>
<feature type="compositionally biased region" description="Basic residues" evidence="1">
    <location>
        <begin position="1"/>
        <end position="11"/>
    </location>
</feature>
<reference evidence="2" key="1">
    <citation type="submission" date="2022-10" db="EMBL/GenBank/DDBJ databases">
        <title>Novel sulphate-reducing endosymbionts in the free-living metamonad Anaeramoeba.</title>
        <authorList>
            <person name="Jerlstrom-Hultqvist J."/>
            <person name="Cepicka I."/>
            <person name="Gallot-Lavallee L."/>
            <person name="Salas-Leiva D."/>
            <person name="Curtis B.A."/>
            <person name="Zahonova K."/>
            <person name="Pipaliya S."/>
            <person name="Dacks J."/>
            <person name="Roger A.J."/>
        </authorList>
    </citation>
    <scope>NUCLEOTIDE SEQUENCE</scope>
    <source>
        <strain evidence="2">BMAN</strain>
    </source>
</reference>
<gene>
    <name evidence="2" type="ORF">M0811_00397</name>
</gene>
<feature type="region of interest" description="Disordered" evidence="1">
    <location>
        <begin position="1"/>
        <end position="32"/>
    </location>
</feature>
<evidence type="ECO:0000313" key="3">
    <source>
        <dbReference type="Proteomes" id="UP001149090"/>
    </source>
</evidence>
<name>A0A9Q0LQF5_ANAIG</name>
<protein>
    <submittedName>
        <fullName evidence="2">Uncharacterized protein</fullName>
    </submittedName>
</protein>
<dbReference type="Proteomes" id="UP001149090">
    <property type="component" value="Unassembled WGS sequence"/>
</dbReference>